<dbReference type="OrthoDB" id="6612379at2759"/>
<evidence type="ECO:0000313" key="2">
    <source>
        <dbReference type="Proteomes" id="UP000838412"/>
    </source>
</evidence>
<dbReference type="Proteomes" id="UP000838412">
    <property type="component" value="Chromosome 11"/>
</dbReference>
<dbReference type="EMBL" id="OV696696">
    <property type="protein sequence ID" value="CAH1240853.1"/>
    <property type="molecule type" value="Genomic_DNA"/>
</dbReference>
<reference evidence="1" key="1">
    <citation type="submission" date="2022-01" db="EMBL/GenBank/DDBJ databases">
        <authorList>
            <person name="Braso-Vives M."/>
        </authorList>
    </citation>
    <scope>NUCLEOTIDE SEQUENCE</scope>
</reference>
<dbReference type="AlphaFoldDB" id="A0A8J9YSD8"/>
<name>A0A8J9YSD8_BRALA</name>
<proteinExistence type="predicted"/>
<accession>A0A8J9YSD8</accession>
<evidence type="ECO:0000313" key="1">
    <source>
        <dbReference type="EMBL" id="CAH1240853.1"/>
    </source>
</evidence>
<protein>
    <submittedName>
        <fullName evidence="1">Hypp6123 protein</fullName>
    </submittedName>
</protein>
<gene>
    <name evidence="1" type="primary">Hypp6123</name>
    <name evidence="1" type="ORF">BLAG_LOCUS4670</name>
</gene>
<organism evidence="1 2">
    <name type="scientific">Branchiostoma lanceolatum</name>
    <name type="common">Common lancelet</name>
    <name type="synonym">Amphioxus lanceolatum</name>
    <dbReference type="NCBI Taxonomy" id="7740"/>
    <lineage>
        <taxon>Eukaryota</taxon>
        <taxon>Metazoa</taxon>
        <taxon>Chordata</taxon>
        <taxon>Cephalochordata</taxon>
        <taxon>Leptocardii</taxon>
        <taxon>Amphioxiformes</taxon>
        <taxon>Branchiostomatidae</taxon>
        <taxon>Branchiostoma</taxon>
    </lineage>
</organism>
<sequence>MAIGYLPVALIRLNFQSGQRLIGRYPALHDFIRMDLTGPSGRLPGPLGGTRPPTCSPRKWDEVPNMDGESLEGLGKILKVVQRLSEEEDARLHFIQKWYVDEVCKLAMDEAPEVLGGG</sequence>
<keyword evidence="2" id="KW-1185">Reference proteome</keyword>